<dbReference type="EMBL" id="CP060010">
    <property type="protein sequence ID" value="QTN36237.1"/>
    <property type="molecule type" value="Genomic_DNA"/>
</dbReference>
<dbReference type="Proteomes" id="UP000665026">
    <property type="component" value="Chromosome"/>
</dbReference>
<gene>
    <name evidence="4" type="ORF">HZ995_01560</name>
</gene>
<dbReference type="InterPro" id="IPR011010">
    <property type="entry name" value="DNA_brk_join_enz"/>
</dbReference>
<keyword evidence="2" id="KW-0233">DNA recombination</keyword>
<dbReference type="RefSeq" id="WP_209356941.1">
    <property type="nucleotide sequence ID" value="NZ_CP060010.1"/>
</dbReference>
<evidence type="ECO:0000256" key="2">
    <source>
        <dbReference type="ARBA" id="ARBA00023172"/>
    </source>
</evidence>
<dbReference type="KEGG" id="cact:HZ995_01560"/>
<reference evidence="4" key="1">
    <citation type="submission" date="2020-07" db="EMBL/GenBank/DDBJ databases">
        <title>Genome sequences of bacteria associated with the marine, planktonic diatom Thalassiosira profunda strain ECT2AJA-044.</title>
        <authorList>
            <person name="Gargas C.B."/>
            <person name="Roberts W.R."/>
            <person name="Alverson A.J."/>
        </authorList>
    </citation>
    <scope>NUCLEOTIDE SEQUENCE</scope>
    <source>
        <strain evidence="4">ECT2AJA-044</strain>
    </source>
</reference>
<feature type="domain" description="Tyr recombinase" evidence="3">
    <location>
        <begin position="16"/>
        <end position="191"/>
    </location>
</feature>
<evidence type="ECO:0000259" key="3">
    <source>
        <dbReference type="PROSITE" id="PS51898"/>
    </source>
</evidence>
<dbReference type="PANTHER" id="PTHR30349">
    <property type="entry name" value="PHAGE INTEGRASE-RELATED"/>
    <property type="match status" value="1"/>
</dbReference>
<dbReference type="PANTHER" id="PTHR30349:SF64">
    <property type="entry name" value="PROPHAGE INTEGRASE INTD-RELATED"/>
    <property type="match status" value="1"/>
</dbReference>
<dbReference type="AlphaFoldDB" id="A0A975I7P8"/>
<accession>A0A975I7P8</accession>
<dbReference type="GO" id="GO:0003677">
    <property type="term" value="F:DNA binding"/>
    <property type="evidence" value="ECO:0007669"/>
    <property type="project" value="InterPro"/>
</dbReference>
<dbReference type="SUPFAM" id="SSF56349">
    <property type="entry name" value="DNA breaking-rejoining enzymes"/>
    <property type="match status" value="1"/>
</dbReference>
<keyword evidence="1" id="KW-0229">DNA integration</keyword>
<dbReference type="InterPro" id="IPR013762">
    <property type="entry name" value="Integrase-like_cat_sf"/>
</dbReference>
<dbReference type="Gene3D" id="1.10.443.10">
    <property type="entry name" value="Intergrase catalytic core"/>
    <property type="match status" value="1"/>
</dbReference>
<sequence length="194" mass="22509">MYETPSTRMRLYNDKSERLYINADERERFLEALNSESDDIRAFCLTLFYTGCRLSEARELRFSSIQPKARLISFRSLKKRNQHHIREIPVPQELIEALDKLPRHLGQPIWTVDGQKVSRVSAYRWVKRVMVKADIHGPQATAKGLRHGYGIHAVRSGVQLNMLQKWMGHASISTTAIYANAVGREELEIADRMW</sequence>
<organism evidence="4 5">
    <name type="scientific">Cognatishimia activa</name>
    <dbReference type="NCBI Taxonomy" id="1715691"/>
    <lineage>
        <taxon>Bacteria</taxon>
        <taxon>Pseudomonadati</taxon>
        <taxon>Pseudomonadota</taxon>
        <taxon>Alphaproteobacteria</taxon>
        <taxon>Rhodobacterales</taxon>
        <taxon>Paracoccaceae</taxon>
        <taxon>Cognatishimia</taxon>
    </lineage>
</organism>
<dbReference type="InterPro" id="IPR050090">
    <property type="entry name" value="Tyrosine_recombinase_XerCD"/>
</dbReference>
<protein>
    <submittedName>
        <fullName evidence="4">Site-specific integrase</fullName>
    </submittedName>
</protein>
<dbReference type="InterPro" id="IPR002104">
    <property type="entry name" value="Integrase_catalytic"/>
</dbReference>
<dbReference type="GO" id="GO:0015074">
    <property type="term" value="P:DNA integration"/>
    <property type="evidence" value="ECO:0007669"/>
    <property type="project" value="UniProtKB-KW"/>
</dbReference>
<dbReference type="PROSITE" id="PS51898">
    <property type="entry name" value="TYR_RECOMBINASE"/>
    <property type="match status" value="1"/>
</dbReference>
<dbReference type="GO" id="GO:0006310">
    <property type="term" value="P:DNA recombination"/>
    <property type="evidence" value="ECO:0007669"/>
    <property type="project" value="UniProtKB-KW"/>
</dbReference>
<name>A0A975I7P8_9RHOB</name>
<evidence type="ECO:0000313" key="5">
    <source>
        <dbReference type="Proteomes" id="UP000665026"/>
    </source>
</evidence>
<dbReference type="CDD" id="cd00796">
    <property type="entry name" value="INT_Rci_Hp1_C"/>
    <property type="match status" value="1"/>
</dbReference>
<dbReference type="Pfam" id="PF00589">
    <property type="entry name" value="Phage_integrase"/>
    <property type="match status" value="1"/>
</dbReference>
<proteinExistence type="predicted"/>
<evidence type="ECO:0000313" key="4">
    <source>
        <dbReference type="EMBL" id="QTN36237.1"/>
    </source>
</evidence>
<evidence type="ECO:0000256" key="1">
    <source>
        <dbReference type="ARBA" id="ARBA00022908"/>
    </source>
</evidence>